<evidence type="ECO:0000313" key="2">
    <source>
        <dbReference type="EMBL" id="AHH53607.1"/>
    </source>
</evidence>
<reference evidence="2" key="1">
    <citation type="submission" date="2013-03" db="EMBL/GenBank/DDBJ databases">
        <authorList>
            <person name="Bailey A."/>
            <person name="Lauck M."/>
            <person name="Friedrich T."/>
            <person name="Goldberg T."/>
            <person name="O'Connor D."/>
        </authorList>
    </citation>
    <scope>NUCLEOTIDE SEQUENCE</scope>
    <source>
        <strain evidence="2">SHFV-krc1</strain>
    </source>
</reference>
<protein>
    <submittedName>
        <fullName evidence="2">Minor glycoprotein</fullName>
    </submittedName>
</protein>
<reference evidence="2" key="2">
    <citation type="journal article" date="2014" name="PLoS ONE">
        <title>High genetic diversity and adaptive potential of two simian hemorrhagic Fever viruses in a wild primate population.</title>
        <authorList>
            <person name="Bailey A.L."/>
            <person name="Lauck M."/>
            <person name="Weiler A."/>
            <person name="Sibley S.D."/>
            <person name="Dinis J.M."/>
            <person name="Bergman Z."/>
            <person name="Nelson C.W."/>
            <person name="Correll M."/>
            <person name="Gleicher M."/>
            <person name="Hyeroba D."/>
            <person name="Tumukunde A."/>
            <person name="Weny G."/>
            <person name="Chapman C."/>
            <person name="Kuhn J.H."/>
            <person name="Hughes A.L."/>
            <person name="Friedrich T.C."/>
            <person name="Goldberg T.L."/>
            <person name="O'Connor D.H."/>
        </authorList>
    </citation>
    <scope>NUCLEOTIDE SEQUENCE</scope>
    <source>
        <strain evidence="2">SHFV-krc1</strain>
    </source>
</reference>
<proteinExistence type="predicted"/>
<organism evidence="2">
    <name type="scientific">Kibale red colobus virus 1</name>
    <dbReference type="NCBI Taxonomy" id="1885929"/>
    <lineage>
        <taxon>Viruses</taxon>
        <taxon>Riboviria</taxon>
        <taxon>Orthornavirae</taxon>
        <taxon>Pisuviricota</taxon>
        <taxon>Pisoniviricetes</taxon>
        <taxon>Nidovirales</taxon>
        <taxon>Arnidovirineae</taxon>
        <taxon>Arteriviridae</taxon>
        <taxon>Simarterivirinae</taxon>
        <taxon>Zetaarterivirus</taxon>
        <taxon>Zetaarterivirus ugarco</taxon>
        <taxon>Zetaarterivirus ugarco 1</taxon>
    </lineage>
</organism>
<accession>X2D609</accession>
<keyword evidence="1" id="KW-0472">Membrane</keyword>
<dbReference type="EMBL" id="KC787612">
    <property type="protein sequence ID" value="AHH53607.1"/>
    <property type="molecule type" value="Genomic_RNA"/>
</dbReference>
<name>X2D609_9NIDO</name>
<sequence length="199" mass="21568">MPISCPSLLTHFQWRSPSPSLRSILSSCSPASRTWLFLYSCYFCLSVCAGTDSKNETLEIRFPSADLTFDVSLRSYGCYLLGSVEGGGQAKYNTCPNYGSAHIGANQSGVIAESSAFNYELLIAAFNQTRKYPNLYNSRNVTVSCDYAGCNITLYGYSNNSLAGCSSHSFSFAEDAMAVLLMLYLPPAILLATALLLAT</sequence>
<feature type="transmembrane region" description="Helical" evidence="1">
    <location>
        <begin position="176"/>
        <end position="198"/>
    </location>
</feature>
<keyword evidence="1" id="KW-1133">Transmembrane helix</keyword>
<keyword evidence="1" id="KW-0812">Transmembrane</keyword>
<evidence type="ECO:0000256" key="1">
    <source>
        <dbReference type="SAM" id="Phobius"/>
    </source>
</evidence>